<dbReference type="PATRIC" id="fig|1359168.3.peg.892"/>
<evidence type="ECO:0000313" key="2">
    <source>
        <dbReference type="Proteomes" id="UP000033616"/>
    </source>
</evidence>
<keyword evidence="2" id="KW-1185">Reference proteome</keyword>
<dbReference type="CDD" id="cd18809">
    <property type="entry name" value="SF1_C_RecD"/>
    <property type="match status" value="1"/>
</dbReference>
<evidence type="ECO:0000313" key="1">
    <source>
        <dbReference type="EMBL" id="KJV54691.1"/>
    </source>
</evidence>
<proteinExistence type="predicted"/>
<dbReference type="STRING" id="1359168.OCHUTO_1094"/>
<organism evidence="1 2">
    <name type="scientific">Orientia chuto str. Dubai</name>
    <dbReference type="NCBI Taxonomy" id="1359168"/>
    <lineage>
        <taxon>Bacteria</taxon>
        <taxon>Pseudomonadati</taxon>
        <taxon>Pseudomonadota</taxon>
        <taxon>Alphaproteobacteria</taxon>
        <taxon>Rickettsiales</taxon>
        <taxon>Rickettsiaceae</taxon>
        <taxon>Rickettsieae</taxon>
        <taxon>Orientia</taxon>
    </lineage>
</organism>
<comment type="caution">
    <text evidence="1">The sequence shown here is derived from an EMBL/GenBank/DDBJ whole genome shotgun (WGS) entry which is preliminary data.</text>
</comment>
<dbReference type="EMBL" id="LANP01000038">
    <property type="protein sequence ID" value="KJV54691.1"/>
    <property type="molecule type" value="Genomic_DNA"/>
</dbReference>
<dbReference type="RefSeq" id="WP_045797607.1">
    <property type="nucleotide sequence ID" value="NZ_LANP01000038.1"/>
</dbReference>
<name>A0A0F3MGA9_9RICK</name>
<reference evidence="1 2" key="1">
    <citation type="submission" date="2015-02" db="EMBL/GenBank/DDBJ databases">
        <title>Genome Sequencing of Rickettsiales.</title>
        <authorList>
            <person name="Daugherty S.C."/>
            <person name="Su Q."/>
            <person name="Abolude K."/>
            <person name="Beier-Sexton M."/>
            <person name="Carlyon J.A."/>
            <person name="Carter R."/>
            <person name="Day N.P."/>
            <person name="Dumler S.J."/>
            <person name="Dyachenko V."/>
            <person name="Godinez A."/>
            <person name="Kurtti T.J."/>
            <person name="Lichay M."/>
            <person name="Mullins K.E."/>
            <person name="Ott S."/>
            <person name="Pappas-Brown V."/>
            <person name="Paris D.H."/>
            <person name="Patel P."/>
            <person name="Richards A.L."/>
            <person name="Sadzewicz L."/>
            <person name="Sears K."/>
            <person name="Seidman D."/>
            <person name="Sengamalay N."/>
            <person name="Stenos J."/>
            <person name="Tallon L.J."/>
            <person name="Vincent G."/>
            <person name="Fraser C.M."/>
            <person name="Munderloh U."/>
            <person name="Dunning-Hotopp J.C."/>
        </authorList>
    </citation>
    <scope>NUCLEOTIDE SEQUENCE [LARGE SCALE GENOMIC DNA]</scope>
    <source>
        <strain evidence="1 2">Fuller</strain>
    </source>
</reference>
<gene>
    <name evidence="1" type="ORF">OCHUTO_1094</name>
</gene>
<dbReference type="InterPro" id="IPR027417">
    <property type="entry name" value="P-loop_NTPase"/>
</dbReference>
<accession>A0A0F3MGA9</accession>
<protein>
    <submittedName>
        <fullName evidence="1">Description family protein</fullName>
    </submittedName>
</protein>
<sequence length="206" mass="24053">MEIESYFKFQTSNKEIRNSEFASLLFVSEKKFIAKTDKGIEISFDPSKISFKHGYASTIYKAQGASIKDVYILHDGASNKRSSYVAMTRHIEDLKLYCNKEATSNFNSLIYQLSKDQSMNLKTAAELGEKTVLGKIGDWLKSVITDIGDRFHTNDKYYRYDKKPEPLAEIRKTTEQPYNLEDRFYINNKHYQYDKNLEMKIRTSKK</sequence>
<dbReference type="AlphaFoldDB" id="A0A0F3MGA9"/>
<dbReference type="Proteomes" id="UP000033616">
    <property type="component" value="Unassembled WGS sequence"/>
</dbReference>
<dbReference type="SUPFAM" id="SSF52540">
    <property type="entry name" value="P-loop containing nucleoside triphosphate hydrolases"/>
    <property type="match status" value="1"/>
</dbReference>
<dbReference type="Gene3D" id="3.40.50.300">
    <property type="entry name" value="P-loop containing nucleotide triphosphate hydrolases"/>
    <property type="match status" value="1"/>
</dbReference>